<protein>
    <recommendedName>
        <fullName evidence="1">F-box domain-containing protein</fullName>
    </recommendedName>
</protein>
<comment type="caution">
    <text evidence="2">The sequence shown here is derived from an EMBL/GenBank/DDBJ whole genome shotgun (WGS) entry which is preliminary data.</text>
</comment>
<dbReference type="CDD" id="cd09917">
    <property type="entry name" value="F-box_SF"/>
    <property type="match status" value="1"/>
</dbReference>
<gene>
    <name evidence="2" type="ORF">CPB84DRAFT_1828608</name>
</gene>
<keyword evidence="3" id="KW-1185">Reference proteome</keyword>
<dbReference type="InterPro" id="IPR036047">
    <property type="entry name" value="F-box-like_dom_sf"/>
</dbReference>
<evidence type="ECO:0000313" key="3">
    <source>
        <dbReference type="Proteomes" id="UP000724874"/>
    </source>
</evidence>
<evidence type="ECO:0000259" key="1">
    <source>
        <dbReference type="Pfam" id="PF00646"/>
    </source>
</evidence>
<organism evidence="2 3">
    <name type="scientific">Gymnopilus junonius</name>
    <name type="common">Spectacular rustgill mushroom</name>
    <name type="synonym">Gymnopilus spectabilis subsp. junonius</name>
    <dbReference type="NCBI Taxonomy" id="109634"/>
    <lineage>
        <taxon>Eukaryota</taxon>
        <taxon>Fungi</taxon>
        <taxon>Dikarya</taxon>
        <taxon>Basidiomycota</taxon>
        <taxon>Agaricomycotina</taxon>
        <taxon>Agaricomycetes</taxon>
        <taxon>Agaricomycetidae</taxon>
        <taxon>Agaricales</taxon>
        <taxon>Agaricineae</taxon>
        <taxon>Hymenogastraceae</taxon>
        <taxon>Gymnopilus</taxon>
    </lineage>
</organism>
<feature type="domain" description="F-box" evidence="1">
    <location>
        <begin position="10"/>
        <end position="38"/>
    </location>
</feature>
<dbReference type="EMBL" id="JADNYJ010000158">
    <property type="protein sequence ID" value="KAF8878484.1"/>
    <property type="molecule type" value="Genomic_DNA"/>
</dbReference>
<reference evidence="2" key="1">
    <citation type="submission" date="2020-11" db="EMBL/GenBank/DDBJ databases">
        <authorList>
            <consortium name="DOE Joint Genome Institute"/>
            <person name="Ahrendt S."/>
            <person name="Riley R."/>
            <person name="Andreopoulos W."/>
            <person name="LaButti K."/>
            <person name="Pangilinan J."/>
            <person name="Ruiz-duenas F.J."/>
            <person name="Barrasa J.M."/>
            <person name="Sanchez-Garcia M."/>
            <person name="Camarero S."/>
            <person name="Miyauchi S."/>
            <person name="Serrano A."/>
            <person name="Linde D."/>
            <person name="Babiker R."/>
            <person name="Drula E."/>
            <person name="Ayuso-Fernandez I."/>
            <person name="Pacheco R."/>
            <person name="Padilla G."/>
            <person name="Ferreira P."/>
            <person name="Barriuso J."/>
            <person name="Kellner H."/>
            <person name="Castanera R."/>
            <person name="Alfaro M."/>
            <person name="Ramirez L."/>
            <person name="Pisabarro A.G."/>
            <person name="Kuo A."/>
            <person name="Tritt A."/>
            <person name="Lipzen A."/>
            <person name="He G."/>
            <person name="Yan M."/>
            <person name="Ng V."/>
            <person name="Cullen D."/>
            <person name="Martin F."/>
            <person name="Rosso M.-N."/>
            <person name="Henrissat B."/>
            <person name="Hibbett D."/>
            <person name="Martinez A.T."/>
            <person name="Grigoriev I.V."/>
        </authorList>
    </citation>
    <scope>NUCLEOTIDE SEQUENCE</scope>
    <source>
        <strain evidence="2">AH 44721</strain>
    </source>
</reference>
<proteinExistence type="predicted"/>
<sequence length="479" mass="53481">MLQSLRLHALGLDVLIHIMAFLRPSDIISMRQTCKALNVASIHRVVWLNALEQMVEEHHIPSATFQTSSMDIATLEHLALSPAKFAALIENSPDEEVRPCSVRILQDHISKEDKAKYGITKCPGYSDVLLAPGGRFLVTSEDFMKSSALRNLVRVWDLGICGRDKTKLLAQKVLSKKHIRLRSLSLAPDGEGFYLVSEQKRPYKLFVHMITAFDQLPRIHHLNEMEIPGLADSLAVLGTRLAVIAHRTVLVWDFEADLSVSWDSGLGPDDIDYPSPIHLYPENVMLYRPGKLGIWKIPQLRSEKDTIHVENRRLLTLSDLFEGTDESGDDDISFNLLQSPWSHSFCDLGFLGISGEGFRLFRIERLQAGHDAKLPGILPSLIGPSDSVDLSYLEPGASVGALEPCDRRLMFVVENEGDVWVHRLDMLADGSKLSSMKKIQLVLDTVDTIDHVQVCFATGRLCAAVGARELRIIDFLQAP</sequence>
<accession>A0A9P5NAJ2</accession>
<dbReference type="InterPro" id="IPR001810">
    <property type="entry name" value="F-box_dom"/>
</dbReference>
<dbReference type="AlphaFoldDB" id="A0A9P5NAJ2"/>
<dbReference type="Proteomes" id="UP000724874">
    <property type="component" value="Unassembled WGS sequence"/>
</dbReference>
<evidence type="ECO:0000313" key="2">
    <source>
        <dbReference type="EMBL" id="KAF8878484.1"/>
    </source>
</evidence>
<dbReference type="OrthoDB" id="2688364at2759"/>
<dbReference type="Pfam" id="PF00646">
    <property type="entry name" value="F-box"/>
    <property type="match status" value="1"/>
</dbReference>
<name>A0A9P5NAJ2_GYMJU</name>
<dbReference type="SUPFAM" id="SSF81383">
    <property type="entry name" value="F-box domain"/>
    <property type="match status" value="1"/>
</dbReference>